<dbReference type="AlphaFoldDB" id="E6K1B7"/>
<evidence type="ECO:0000313" key="2">
    <source>
        <dbReference type="EMBL" id="EFT83598.1"/>
    </source>
</evidence>
<keyword evidence="3" id="KW-1185">Reference proteome</keyword>
<dbReference type="Proteomes" id="UP000004946">
    <property type="component" value="Chromosome"/>
</dbReference>
<dbReference type="HOGENOM" id="CLU_3255220_0_0_11"/>
<comment type="caution">
    <text evidence="2">The sequence shown here is derived from an EMBL/GenBank/DDBJ whole genome shotgun (WGS) entry which is preliminary data.</text>
</comment>
<feature type="region of interest" description="Disordered" evidence="1">
    <location>
        <begin position="1"/>
        <end position="42"/>
    </location>
</feature>
<organism evidence="2 3">
    <name type="scientific">Parascardovia denticolens DSM 10105 = JCM 12538</name>
    <dbReference type="NCBI Taxonomy" id="864564"/>
    <lineage>
        <taxon>Bacteria</taxon>
        <taxon>Bacillati</taxon>
        <taxon>Actinomycetota</taxon>
        <taxon>Actinomycetes</taxon>
        <taxon>Bifidobacteriales</taxon>
        <taxon>Bifidobacteriaceae</taxon>
        <taxon>Parascardovia</taxon>
    </lineage>
</organism>
<accession>E6K1B7</accession>
<gene>
    <name evidence="2" type="ORF">HMPREF0620_0603</name>
</gene>
<protein>
    <submittedName>
        <fullName evidence="2">Uncharacterized protein</fullName>
    </submittedName>
</protein>
<name>E6K1B7_PARDN</name>
<proteinExistence type="predicted"/>
<sequence>MNIKHGYTIAGNTDGGRPRRTSGNAGEKEGTSASTAALCAKS</sequence>
<dbReference type="EMBL" id="AEON01000001">
    <property type="protein sequence ID" value="EFT83598.1"/>
    <property type="molecule type" value="Genomic_DNA"/>
</dbReference>
<evidence type="ECO:0000313" key="3">
    <source>
        <dbReference type="Proteomes" id="UP000004946"/>
    </source>
</evidence>
<evidence type="ECO:0000256" key="1">
    <source>
        <dbReference type="SAM" id="MobiDB-lite"/>
    </source>
</evidence>
<reference evidence="2 3" key="1">
    <citation type="submission" date="2010-12" db="EMBL/GenBank/DDBJ databases">
        <authorList>
            <person name="Muzny D."/>
            <person name="Qin X."/>
            <person name="Buhay C."/>
            <person name="Dugan-Rocha S."/>
            <person name="Ding Y."/>
            <person name="Chen G."/>
            <person name="Hawes A."/>
            <person name="Holder M."/>
            <person name="Jhangiani S."/>
            <person name="Johnson A."/>
            <person name="Khan Z."/>
            <person name="Li Z."/>
            <person name="Liu W."/>
            <person name="Liu X."/>
            <person name="Perez L."/>
            <person name="Shen H."/>
            <person name="Wang Q."/>
            <person name="Watt J."/>
            <person name="Xi L."/>
            <person name="Xin Y."/>
            <person name="Zhou J."/>
            <person name="Deng J."/>
            <person name="Jiang H."/>
            <person name="Liu Y."/>
            <person name="Qu J."/>
            <person name="Song X.-Z."/>
            <person name="Zhang L."/>
            <person name="Villasana D."/>
            <person name="Johnson A."/>
            <person name="Liu J."/>
            <person name="Liyanage D."/>
            <person name="Lorensuhewa L."/>
            <person name="Robinson T."/>
            <person name="Song A."/>
            <person name="Song B.-B."/>
            <person name="Dinh H."/>
            <person name="Thornton R."/>
            <person name="Coyle M."/>
            <person name="Francisco L."/>
            <person name="Jackson L."/>
            <person name="Javaid M."/>
            <person name="Korchina V."/>
            <person name="Kovar C."/>
            <person name="Mata R."/>
            <person name="Mathew T."/>
            <person name="Ngo R."/>
            <person name="Nguyen L."/>
            <person name="Nguyen N."/>
            <person name="Okwuonu G."/>
            <person name="Ongeri F."/>
            <person name="Pham C."/>
            <person name="Simmons D."/>
            <person name="Wilczek-Boney K."/>
            <person name="Hale W."/>
            <person name="Jakkamsetti A."/>
            <person name="Pham P."/>
            <person name="Ruth R."/>
            <person name="San Lucas F."/>
            <person name="Warren J."/>
            <person name="Zhang J."/>
            <person name="Zhao Z."/>
            <person name="Zhou C."/>
            <person name="Zhu D."/>
            <person name="Lee S."/>
            <person name="Bess C."/>
            <person name="Blankenburg K."/>
            <person name="Forbes L."/>
            <person name="Fu Q."/>
            <person name="Gubbala S."/>
            <person name="Hirani K."/>
            <person name="Jayaseelan J.C."/>
            <person name="Lara F."/>
            <person name="Munidasa M."/>
            <person name="Palculict T."/>
            <person name="Patil S."/>
            <person name="Pu L.-L."/>
            <person name="Saada N."/>
            <person name="Tang L."/>
            <person name="Weissenberger G."/>
            <person name="Zhu Y."/>
            <person name="Hemphill L."/>
            <person name="Shang Y."/>
            <person name="Youmans B."/>
            <person name="Ayvaz T."/>
            <person name="Ross M."/>
            <person name="Santibanez J."/>
            <person name="Aqrawi P."/>
            <person name="Gross S."/>
            <person name="Joshi V."/>
            <person name="Fowler G."/>
            <person name="Nazareth L."/>
            <person name="Reid J."/>
            <person name="Worley K."/>
            <person name="Petrosino J."/>
            <person name="Highlander S."/>
            <person name="Gibbs R."/>
        </authorList>
    </citation>
    <scope>NUCLEOTIDE SEQUENCE [LARGE SCALE GENOMIC DNA]</scope>
    <source>
        <strain evidence="2 3">DSM 10105</strain>
    </source>
</reference>